<feature type="transmembrane region" description="Helical" evidence="2">
    <location>
        <begin position="154"/>
        <end position="174"/>
    </location>
</feature>
<dbReference type="EMBL" id="CP128986">
    <property type="protein sequence ID" value="WOC12743.1"/>
    <property type="molecule type" value="Genomic_DNA"/>
</dbReference>
<dbReference type="AlphaFoldDB" id="A0AA97GU53"/>
<feature type="transmembrane region" description="Helical" evidence="2">
    <location>
        <begin position="186"/>
        <end position="206"/>
    </location>
</feature>
<dbReference type="PANTHER" id="PTHR31082:SF4">
    <property type="entry name" value="PHEROMONE-REGULATED MEMBRANE PROTEIN 10"/>
    <property type="match status" value="1"/>
</dbReference>
<keyword evidence="2" id="KW-0812">Transmembrane</keyword>
<sequence>MLTLVAEVGNALNRSSYPVPRTTQVIEEICAKYQTDIVTQVFANYIIVLDRTANQTQITNTGSIYRFDQIADTEDVVHRVRHGQLTPSEAIDALQAIESSPPPVNTALRAVGYALMALGFAFCFRMSIPATIAAVAVSIPLAGIVLWGHVKGTLAALMPVLLTFVSTLAVTLWAVHGGFEDPVRLAVIPVVTLIPGASLATGLIEITAGDMIAGTSRLVYSLVILLSMAFGLALAIDIAGITSSDLRDLTDSQAPAWVLGLSAPVFAIGAMLYFCTPRRLWLWVLTLAIGTFWLNALLGKVMQSAFAGGIAVGAALLVAWAINAHVTGRPSVLSMFLPVFWLMVPGSMGFVAVSGAITADQQLGSLGTNAALSLLSMAVSMMIASVIAPLITGQVPQLRRTPSGERHR</sequence>
<evidence type="ECO:0000259" key="3">
    <source>
        <dbReference type="Pfam" id="PF06738"/>
    </source>
</evidence>
<dbReference type="Pfam" id="PF06738">
    <property type="entry name" value="ThrE"/>
    <property type="match status" value="1"/>
</dbReference>
<name>A0AA97GU53_9ACTN</name>
<proteinExistence type="inferred from homology"/>
<feature type="transmembrane region" description="Helical" evidence="2">
    <location>
        <begin position="128"/>
        <end position="147"/>
    </location>
</feature>
<organism evidence="4">
    <name type="scientific">Gordonia sp. MP11Mi</name>
    <dbReference type="NCBI Taxonomy" id="3022769"/>
    <lineage>
        <taxon>Bacteria</taxon>
        <taxon>Bacillati</taxon>
        <taxon>Actinomycetota</taxon>
        <taxon>Actinomycetes</taxon>
        <taxon>Mycobacteriales</taxon>
        <taxon>Gordoniaceae</taxon>
        <taxon>Gordonia</taxon>
    </lineage>
</organism>
<protein>
    <recommendedName>
        <fullName evidence="3">Threonine/serine exporter-like N-terminal domain-containing protein</fullName>
    </recommendedName>
</protein>
<dbReference type="GO" id="GO:0022857">
    <property type="term" value="F:transmembrane transporter activity"/>
    <property type="evidence" value="ECO:0007669"/>
    <property type="project" value="InterPro"/>
</dbReference>
<reference evidence="4" key="1">
    <citation type="submission" date="2023-06" db="EMBL/GenBank/DDBJ databases">
        <title>Gordonia sp. nov. and Pseudochrobactrum sp. nov., two species isolated from the burying beetle Nicrophorus vespilloides.</title>
        <authorList>
            <person name="Poehlein A."/>
            <person name="Guzman J."/>
            <person name="Daniel R."/>
            <person name="Vilcinskas A."/>
        </authorList>
    </citation>
    <scope>NUCLEOTIDE SEQUENCE</scope>
    <source>
        <strain evidence="4">MP11Mi</strain>
    </source>
</reference>
<feature type="transmembrane region" description="Helical" evidence="2">
    <location>
        <begin position="254"/>
        <end position="273"/>
    </location>
</feature>
<gene>
    <name evidence="4" type="ORF">MP11Mi_18340</name>
</gene>
<feature type="transmembrane region" description="Helical" evidence="2">
    <location>
        <begin position="280"/>
        <end position="298"/>
    </location>
</feature>
<evidence type="ECO:0000256" key="2">
    <source>
        <dbReference type="SAM" id="Phobius"/>
    </source>
</evidence>
<evidence type="ECO:0000256" key="1">
    <source>
        <dbReference type="ARBA" id="ARBA00034125"/>
    </source>
</evidence>
<keyword evidence="2" id="KW-0472">Membrane</keyword>
<dbReference type="InterPro" id="IPR010619">
    <property type="entry name" value="ThrE-like_N"/>
</dbReference>
<keyword evidence="2" id="KW-1133">Transmembrane helix</keyword>
<feature type="transmembrane region" description="Helical" evidence="2">
    <location>
        <begin position="218"/>
        <end position="242"/>
    </location>
</feature>
<feature type="transmembrane region" description="Helical" evidence="2">
    <location>
        <begin position="370"/>
        <end position="391"/>
    </location>
</feature>
<feature type="domain" description="Threonine/serine exporter-like N-terminal" evidence="3">
    <location>
        <begin position="4"/>
        <end position="238"/>
    </location>
</feature>
<dbReference type="PANTHER" id="PTHR31082">
    <property type="entry name" value="PHEROMONE-REGULATED MEMBRANE PROTEIN 10"/>
    <property type="match status" value="1"/>
</dbReference>
<feature type="transmembrane region" description="Helical" evidence="2">
    <location>
        <begin position="335"/>
        <end position="358"/>
    </location>
</feature>
<comment type="similarity">
    <text evidence="1">Belongs to the ThrE exporter (TC 2.A.79) family.</text>
</comment>
<evidence type="ECO:0000313" key="4">
    <source>
        <dbReference type="EMBL" id="WOC12743.1"/>
    </source>
</evidence>
<accession>A0AA97GU53</accession>
<dbReference type="InterPro" id="IPR051361">
    <property type="entry name" value="ThrE/Ser_Exporter"/>
</dbReference>
<feature type="transmembrane region" description="Helical" evidence="2">
    <location>
        <begin position="304"/>
        <end position="323"/>
    </location>
</feature>